<proteinExistence type="predicted"/>
<dbReference type="Gene3D" id="2.60.120.260">
    <property type="entry name" value="Galactose-binding domain-like"/>
    <property type="match status" value="1"/>
</dbReference>
<feature type="compositionally biased region" description="Polar residues" evidence="1">
    <location>
        <begin position="585"/>
        <end position="596"/>
    </location>
</feature>
<keyword evidence="4" id="KW-1185">Reference proteome</keyword>
<dbReference type="PANTHER" id="PTHR13246">
    <property type="entry name" value="ENDO BETA N-ACETYLGLUCOSAMINIDASE"/>
    <property type="match status" value="1"/>
</dbReference>
<dbReference type="OrthoDB" id="284473at2759"/>
<dbReference type="PANTHER" id="PTHR13246:SF1">
    <property type="entry name" value="CYTOSOLIC ENDO-BETA-N-ACETYLGLUCOSAMINIDASE"/>
    <property type="match status" value="1"/>
</dbReference>
<feature type="compositionally biased region" description="Polar residues" evidence="1">
    <location>
        <begin position="607"/>
        <end position="620"/>
    </location>
</feature>
<dbReference type="Proteomes" id="UP000738359">
    <property type="component" value="Unassembled WGS sequence"/>
</dbReference>
<dbReference type="Pfam" id="PF03644">
    <property type="entry name" value="Glyco_hydro_85"/>
    <property type="match status" value="1"/>
</dbReference>
<protein>
    <recommendedName>
        <fullName evidence="2">Cytosolic endo-beta-N-acetylglucosaminidase TIM barrel domain-containing protein</fullName>
    </recommendedName>
</protein>
<evidence type="ECO:0000256" key="1">
    <source>
        <dbReference type="SAM" id="MobiDB-lite"/>
    </source>
</evidence>
<accession>A0A9P6J295</accession>
<reference evidence="3" key="1">
    <citation type="journal article" date="2020" name="Fungal Divers.">
        <title>Resolving the Mortierellaceae phylogeny through synthesis of multi-gene phylogenetics and phylogenomics.</title>
        <authorList>
            <person name="Vandepol N."/>
            <person name="Liber J."/>
            <person name="Desiro A."/>
            <person name="Na H."/>
            <person name="Kennedy M."/>
            <person name="Barry K."/>
            <person name="Grigoriev I.V."/>
            <person name="Miller A.N."/>
            <person name="O'Donnell K."/>
            <person name="Stajich J.E."/>
            <person name="Bonito G."/>
        </authorList>
    </citation>
    <scope>NUCLEOTIDE SEQUENCE</scope>
    <source>
        <strain evidence="3">CK1249</strain>
    </source>
</reference>
<gene>
    <name evidence="3" type="ORF">BGZ70_009198</name>
</gene>
<evidence type="ECO:0000313" key="3">
    <source>
        <dbReference type="EMBL" id="KAF9958399.1"/>
    </source>
</evidence>
<comment type="caution">
    <text evidence="3">The sequence shown here is derived from an EMBL/GenBank/DDBJ whole genome shotgun (WGS) entry which is preliminary data.</text>
</comment>
<dbReference type="AlphaFoldDB" id="A0A9P6J295"/>
<dbReference type="GO" id="GO:0033925">
    <property type="term" value="F:mannosyl-glycoprotein endo-beta-N-acetylglucosaminidase activity"/>
    <property type="evidence" value="ECO:0007669"/>
    <property type="project" value="UniProtKB-EC"/>
</dbReference>
<name>A0A9P6J295_MORAP</name>
<sequence>MTDDIWQTDLKDCKVIACHDMAGGYKEDFLPQGNEYSGIYSMQYWSHIDTFIYFSHHRIGIPPPVWTNAAHRNGVRSIGTIITEWLPGVLETDEMVSGPDQALADDDGNDTVDRRWFSRAYADKLVDMAVYYKFDGWFINIESILRGGPQQADQTIAFLAYFRQQIHSRIPGGELHWYDSVISSTGEVKWQDKLSVENYRFFEQSDGIFTNYTWKEKAVGESVVLAGPRKRDVYTGIDIWGRNTFGGGGYTTYKALEVIQREKTSCALFAPAWTYEFLGKEKFMTYDRLFWTGFEGAGIHAESLPLSAFQEAKQDLLDGKLKDHDKDKDKDKDKDEDGDKGKDKAPEDNKAFMPVSTYIPARPSGCSSWFYTSFDRGFGHGFWINGKKVSSKPWSHLSHQSLAPSMIKEVFLIDQEGPVGVGASSRTSTRKAVRWIVSPNEAYHGGASIVIQEFTLKDPALPLPPLPTPIPPPPLSSSSSSEGPFPLATELHHLRHEHARDRGSKSVLVPLFDTRISLDQCQDSMVELVFKPCREDVQVGLHLGMLRTEAGTSVARQVTDSEFWNLLHPEIKVQKQVVKTRSRRGPSSSGLDTDATQELHPHRHQHQQGASSLAAESSPSGIHGKHHSDRLAVVTLDSVEVPENIGTGFVLERSLQAEGESGKLYSIEELTGGWKRLRLYLARVFAVPGQPIGSRGGSSETIVVSQLGVTLDYEGHQQQQQHGSRAPLKDGHDHHHHHHNNNISSRSSDQEDESSPLAVLGSLSVVPTQNAHIRGSRILGLKTEDRQVQIHKVKRPRLQRAARHNGSASSIALSDTRAELSLRHHDKKSKQTNNNASDSNSNPPPRPDSHSQQGDEDEDDGVDMSLQLRVSATVSWNLGFPLLGVQDASIGRQDNGVVSALEYSHFYIYLMMIRKSDASRQQQQQQQQQQEEQQEEGAVQFVVTAFGYRFRIAHFEMPLDHAIFSGQTTNDSNEDNHEDAMQALEQGAQELWVLVQGIRRDGRADERPFWAKSRLM</sequence>
<dbReference type="GO" id="GO:0005829">
    <property type="term" value="C:cytosol"/>
    <property type="evidence" value="ECO:0007669"/>
    <property type="project" value="UniProtKB-SubCell"/>
</dbReference>
<feature type="region of interest" description="Disordered" evidence="1">
    <location>
        <begin position="791"/>
        <end position="860"/>
    </location>
</feature>
<dbReference type="InterPro" id="IPR032979">
    <property type="entry name" value="ENGase"/>
</dbReference>
<dbReference type="CDD" id="cd06547">
    <property type="entry name" value="GH85_ENGase"/>
    <property type="match status" value="1"/>
</dbReference>
<dbReference type="EMBL" id="JAAAHY010000729">
    <property type="protein sequence ID" value="KAF9958399.1"/>
    <property type="molecule type" value="Genomic_DNA"/>
</dbReference>
<feature type="region of interest" description="Disordered" evidence="1">
    <location>
        <begin position="320"/>
        <end position="349"/>
    </location>
</feature>
<feature type="region of interest" description="Disordered" evidence="1">
    <location>
        <begin position="714"/>
        <end position="755"/>
    </location>
</feature>
<feature type="region of interest" description="Disordered" evidence="1">
    <location>
        <begin position="575"/>
        <end position="626"/>
    </location>
</feature>
<feature type="compositionally biased region" description="Basic residues" evidence="1">
    <location>
        <begin position="791"/>
        <end position="803"/>
    </location>
</feature>
<evidence type="ECO:0000259" key="2">
    <source>
        <dbReference type="Pfam" id="PF03644"/>
    </source>
</evidence>
<evidence type="ECO:0000313" key="4">
    <source>
        <dbReference type="Proteomes" id="UP000738359"/>
    </source>
</evidence>
<dbReference type="Gene3D" id="3.20.20.80">
    <property type="entry name" value="Glycosidases"/>
    <property type="match status" value="1"/>
</dbReference>
<dbReference type="InterPro" id="IPR005201">
    <property type="entry name" value="TIM_ENGase"/>
</dbReference>
<feature type="domain" description="Cytosolic endo-beta-N-acetylglucosaminidase TIM barrel" evidence="2">
    <location>
        <begin position="28"/>
        <end position="381"/>
    </location>
</feature>
<organism evidence="3 4">
    <name type="scientific">Mortierella alpina</name>
    <name type="common">Oleaginous fungus</name>
    <name type="synonym">Mortierella renispora</name>
    <dbReference type="NCBI Taxonomy" id="64518"/>
    <lineage>
        <taxon>Eukaryota</taxon>
        <taxon>Fungi</taxon>
        <taxon>Fungi incertae sedis</taxon>
        <taxon>Mucoromycota</taxon>
        <taxon>Mortierellomycotina</taxon>
        <taxon>Mortierellomycetes</taxon>
        <taxon>Mortierellales</taxon>
        <taxon>Mortierellaceae</taxon>
        <taxon>Mortierella</taxon>
    </lineage>
</organism>